<dbReference type="Gene3D" id="3.90.75.10">
    <property type="entry name" value="Homing Intron 3 (I-ppo) Encoded Endonuclease, Chain A"/>
    <property type="match status" value="1"/>
</dbReference>
<dbReference type="EMBL" id="MT141934">
    <property type="protein sequence ID" value="QJA72230.1"/>
    <property type="molecule type" value="Genomic_DNA"/>
</dbReference>
<name>A0A6M3JQT0_9ZZZZ</name>
<evidence type="ECO:0000259" key="1">
    <source>
        <dbReference type="Pfam" id="PF13392"/>
    </source>
</evidence>
<sequence>MKMRTNRHWSKEFMKLLRSKIIVGGPDDCWPWTGSVVNGSKPYGRVRVEGKLKLVHRVIYELYTGEELSDDIQVCHSCDNPICCNPHHLWTGTNEDNMLDKMVKRRASHEGPPGKFTYNEWQEIKRLFYVENLSKCEIAKRFNTYDTTIRRVLNAGDNYKCKENSNE</sequence>
<gene>
    <name evidence="3" type="ORF">MM415A02836_0014</name>
    <name evidence="2" type="ORF">MM415B01632_0019</name>
</gene>
<dbReference type="InterPro" id="IPR044925">
    <property type="entry name" value="His-Me_finger_sf"/>
</dbReference>
<dbReference type="Gene3D" id="1.10.10.60">
    <property type="entry name" value="Homeodomain-like"/>
    <property type="match status" value="1"/>
</dbReference>
<evidence type="ECO:0000313" key="3">
    <source>
        <dbReference type="EMBL" id="QJA72230.1"/>
    </source>
</evidence>
<keyword evidence="3" id="KW-0255">Endonuclease</keyword>
<organism evidence="3">
    <name type="scientific">viral metagenome</name>
    <dbReference type="NCBI Taxonomy" id="1070528"/>
    <lineage>
        <taxon>unclassified sequences</taxon>
        <taxon>metagenomes</taxon>
        <taxon>organismal metagenomes</taxon>
    </lineage>
</organism>
<keyword evidence="3" id="KW-0378">Hydrolase</keyword>
<reference evidence="3" key="1">
    <citation type="submission" date="2020-03" db="EMBL/GenBank/DDBJ databases">
        <title>The deep terrestrial virosphere.</title>
        <authorList>
            <person name="Holmfeldt K."/>
            <person name="Nilsson E."/>
            <person name="Simone D."/>
            <person name="Lopez-Fernandez M."/>
            <person name="Wu X."/>
            <person name="de Brujin I."/>
            <person name="Lundin D."/>
            <person name="Andersson A."/>
            <person name="Bertilsson S."/>
            <person name="Dopson M."/>
        </authorList>
    </citation>
    <scope>NUCLEOTIDE SEQUENCE</scope>
    <source>
        <strain evidence="3">MM415A02836</strain>
        <strain evidence="2">MM415B01632</strain>
    </source>
</reference>
<evidence type="ECO:0000313" key="2">
    <source>
        <dbReference type="EMBL" id="QJA57471.1"/>
    </source>
</evidence>
<dbReference type="InterPro" id="IPR003615">
    <property type="entry name" value="HNH_nuc"/>
</dbReference>
<dbReference type="EMBL" id="MT141275">
    <property type="protein sequence ID" value="QJA57471.1"/>
    <property type="molecule type" value="Genomic_DNA"/>
</dbReference>
<protein>
    <submittedName>
        <fullName evidence="3">Putative homing endonuclease</fullName>
    </submittedName>
</protein>
<keyword evidence="3" id="KW-0540">Nuclease</keyword>
<proteinExistence type="predicted"/>
<dbReference type="InterPro" id="IPR044930">
    <property type="entry name" value="Homing_endonuclease_His-Me"/>
</dbReference>
<dbReference type="Pfam" id="PF13392">
    <property type="entry name" value="HNH_3"/>
    <property type="match status" value="1"/>
</dbReference>
<accession>A0A6M3JQT0</accession>
<dbReference type="SUPFAM" id="SSF54060">
    <property type="entry name" value="His-Me finger endonucleases"/>
    <property type="match status" value="1"/>
</dbReference>
<dbReference type="GO" id="GO:0004519">
    <property type="term" value="F:endonuclease activity"/>
    <property type="evidence" value="ECO:0007669"/>
    <property type="project" value="UniProtKB-KW"/>
</dbReference>
<feature type="domain" description="HNH nuclease" evidence="1">
    <location>
        <begin position="53"/>
        <end position="98"/>
    </location>
</feature>
<dbReference type="AlphaFoldDB" id="A0A6M3JQT0"/>